<evidence type="ECO:0000256" key="2">
    <source>
        <dbReference type="HAMAP-Rule" id="MF_00795"/>
    </source>
</evidence>
<dbReference type="Pfam" id="PF03932">
    <property type="entry name" value="CutC"/>
    <property type="match status" value="1"/>
</dbReference>
<keyword evidence="2" id="KW-0963">Cytoplasm</keyword>
<comment type="caution">
    <text evidence="3">The sequence shown here is derived from an EMBL/GenBank/DDBJ whole genome shotgun (WGS) entry which is preliminary data.</text>
</comment>
<gene>
    <name evidence="2" type="primary">cutC</name>
    <name evidence="3" type="ORF">LX78_00579</name>
</gene>
<comment type="similarity">
    <text evidence="1 2">Belongs to the CutC family.</text>
</comment>
<dbReference type="PANTHER" id="PTHR12598:SF0">
    <property type="entry name" value="COPPER HOMEOSTASIS PROTEIN CUTC HOMOLOG"/>
    <property type="match status" value="1"/>
</dbReference>
<protein>
    <recommendedName>
        <fullName evidence="2">PF03932 family protein CutC</fullName>
    </recommendedName>
</protein>
<dbReference type="OrthoDB" id="9815677at2"/>
<dbReference type="Gene3D" id="3.20.20.380">
    <property type="entry name" value="Copper homeostasis (CutC) domain"/>
    <property type="match status" value="1"/>
</dbReference>
<dbReference type="GO" id="GO:0005737">
    <property type="term" value="C:cytoplasm"/>
    <property type="evidence" value="ECO:0007669"/>
    <property type="project" value="UniProtKB-SubCell"/>
</dbReference>
<evidence type="ECO:0000313" key="3">
    <source>
        <dbReference type="EMBL" id="PWK20873.1"/>
    </source>
</evidence>
<dbReference type="Proteomes" id="UP000245430">
    <property type="component" value="Unassembled WGS sequence"/>
</dbReference>
<reference evidence="3 4" key="1">
    <citation type="submission" date="2018-05" db="EMBL/GenBank/DDBJ databases">
        <title>Genomic Encyclopedia of Archaeal and Bacterial Type Strains, Phase II (KMG-II): from individual species to whole genera.</title>
        <authorList>
            <person name="Goeker M."/>
        </authorList>
    </citation>
    <scope>NUCLEOTIDE SEQUENCE [LARGE SCALE GENOMIC DNA]</scope>
    <source>
        <strain evidence="3 4">DSM 22637</strain>
    </source>
</reference>
<name>A0A316DWB4_9FLAO</name>
<evidence type="ECO:0000313" key="4">
    <source>
        <dbReference type="Proteomes" id="UP000245430"/>
    </source>
</evidence>
<accession>A0A316DWB4</accession>
<proteinExistence type="inferred from homology"/>
<evidence type="ECO:0000256" key="1">
    <source>
        <dbReference type="ARBA" id="ARBA00007768"/>
    </source>
</evidence>
<dbReference type="PANTHER" id="PTHR12598">
    <property type="entry name" value="COPPER HOMEOSTASIS PROTEIN CUTC"/>
    <property type="match status" value="1"/>
</dbReference>
<dbReference type="HAMAP" id="MF_00795">
    <property type="entry name" value="CutC"/>
    <property type="match status" value="1"/>
</dbReference>
<comment type="caution">
    <text evidence="2">Once thought to be involved in copper homeostasis, experiments in E.coli have shown this is not the case.</text>
</comment>
<sequence>MILEICANSFQSAKNAQEAGAHRIELCSELSVGGITPSYGLIKKVIEELHIETFVLIRPRSGNFTYSKEEFEIIKQDIQICKNLGCAGIVSGVLKEDNTLDEERTKILIELSKPLAFTFHRALDCVPNPIKTLEQLINLGVDRILTSGQEPSAEKGLELLKKLKEKARDKITILPGGGITPKNALLFKEAGFTEIHASASQVILTKSKCDYFGETAQTISCLDTITDILKVIKK</sequence>
<keyword evidence="4" id="KW-1185">Reference proteome</keyword>
<dbReference type="SUPFAM" id="SSF110395">
    <property type="entry name" value="CutC-like"/>
    <property type="match status" value="1"/>
</dbReference>
<dbReference type="AlphaFoldDB" id="A0A316DWB4"/>
<dbReference type="InterPro" id="IPR005627">
    <property type="entry name" value="CutC-like"/>
</dbReference>
<dbReference type="RefSeq" id="WP_109681124.1">
    <property type="nucleotide sequence ID" value="NZ_QGGP01000001.1"/>
</dbReference>
<dbReference type="InterPro" id="IPR036822">
    <property type="entry name" value="CutC-like_dom_sf"/>
</dbReference>
<dbReference type="FunFam" id="3.20.20.380:FF:000001">
    <property type="entry name" value="Copper homeostasis protein CutC"/>
    <property type="match status" value="1"/>
</dbReference>
<dbReference type="EMBL" id="QGGP01000001">
    <property type="protein sequence ID" value="PWK20873.1"/>
    <property type="molecule type" value="Genomic_DNA"/>
</dbReference>
<dbReference type="GO" id="GO:0005507">
    <property type="term" value="F:copper ion binding"/>
    <property type="evidence" value="ECO:0007669"/>
    <property type="project" value="TreeGrafter"/>
</dbReference>
<organism evidence="3 4">
    <name type="scientific">Xanthomarina spongicola</name>
    <dbReference type="NCBI Taxonomy" id="570520"/>
    <lineage>
        <taxon>Bacteria</taxon>
        <taxon>Pseudomonadati</taxon>
        <taxon>Bacteroidota</taxon>
        <taxon>Flavobacteriia</taxon>
        <taxon>Flavobacteriales</taxon>
        <taxon>Flavobacteriaceae</taxon>
        <taxon>Xanthomarina</taxon>
    </lineage>
</organism>
<comment type="subcellular location">
    <subcellularLocation>
        <location evidence="2">Cytoplasm</location>
    </subcellularLocation>
</comment>